<dbReference type="RefSeq" id="WP_135309280.1">
    <property type="nucleotide sequence ID" value="NZ_QUZT01000030.1"/>
</dbReference>
<sequence>MSLISHVEQLCRRLAPRGWRDLLLQHGLDITAIPLEEELAKPLHIDRSLQGFEDFSMTGTQGITPSNPAESLLFHALASPNVLTGINRSPLTSFPTAAEIEHVLNYVYGVTPPSLAALEQQAGDAPLAIVIFAYEYRPQPETVHKRQADLCFSRTGVARVGTAPALYDAQRRGFLPFVEGQPQRMRVIPARYGAFIAMRQTGNEVQFGPMGFQPDVDPALEFWVPLHKLFDGPECLAGLDLHVQLENYQINEKIRQIHMRFRHTGWQEPDILNPPFVITQELCHWGDCTRFGPGLLIPDAKPTLVELAHYKGEPLSFMMPPNSGGLIHGRHRVRDDGSVEDLNDRQDVDEIVNAGGYRALHYQDAMADGWVRAHCPALALESVAAYSIIGAPDFFPLCGQRELKEWSSTPGVFPCPAPPCPEVWHTRVNPLSDVRFYVNQSLHGGYFSADDRGATAIVALAQTTATSGPALSVARAQRQSWLPDFASGVFGPGWEIGRGLVDAPFTNMLCGYQLASPFTEDARICAALGSYWPGVAPDSTRAFEPRAISTTIIPLTDTEIGLNGSPGWDGRSGPILVEVQGRMLVQYHAYEYSDYTQAALDGQLSLAVTGHTGTEQYHQRVLGMWRAYRAIGAGSDKELRKLWPLLSFSLVQRPDAAFEAAQQEADVQLEGNVQHYWFYKRGSISTPTDNFKLRHVEMLQQVQLYVSADALLMRQDEGLWRRVDEPF</sequence>
<dbReference type="OrthoDB" id="719343at2"/>
<dbReference type="EMBL" id="QUZT01000030">
    <property type="protein sequence ID" value="TFY92914.1"/>
    <property type="molecule type" value="Genomic_DNA"/>
</dbReference>
<keyword evidence="2" id="KW-1185">Reference proteome</keyword>
<evidence type="ECO:0000313" key="2">
    <source>
        <dbReference type="Proteomes" id="UP000297734"/>
    </source>
</evidence>
<accession>A0A4Z0B3L4</accession>
<protein>
    <submittedName>
        <fullName evidence="1">Uncharacterized protein</fullName>
    </submittedName>
</protein>
<reference evidence="1 2" key="1">
    <citation type="journal article" date="2019" name="Syst. Appl. Microbiol.">
        <title>New species of pathogenic Pseudomonas isolated from citrus in Tunisia: Proposal of Pseudomonas kairouanensis sp. nov. and Pseudomonas nabeulensis sp. nov.</title>
        <authorList>
            <person name="Oueslati M."/>
            <person name="Mulet M."/>
            <person name="Gomila M."/>
            <person name="Berge O."/>
            <person name="Hajlaoui M.R."/>
            <person name="Lalucat J."/>
            <person name="Sadfi-Zouaoui N."/>
            <person name="Garcia-Valdes E."/>
        </authorList>
    </citation>
    <scope>NUCLEOTIDE SEQUENCE [LARGE SCALE GENOMIC DNA]</scope>
    <source>
        <strain evidence="1 2">E10B</strain>
    </source>
</reference>
<comment type="caution">
    <text evidence="1">The sequence shown here is derived from an EMBL/GenBank/DDBJ whole genome shotgun (WGS) entry which is preliminary data.</text>
</comment>
<dbReference type="AlphaFoldDB" id="A0A4Z0B3L4"/>
<organism evidence="1 2">
    <name type="scientific">Pseudomonas nabeulensis</name>
    <dbReference type="NCBI Taxonomy" id="2293833"/>
    <lineage>
        <taxon>Bacteria</taxon>
        <taxon>Pseudomonadati</taxon>
        <taxon>Pseudomonadota</taxon>
        <taxon>Gammaproteobacteria</taxon>
        <taxon>Pseudomonadales</taxon>
        <taxon>Pseudomonadaceae</taxon>
        <taxon>Pseudomonas</taxon>
    </lineage>
</organism>
<dbReference type="Proteomes" id="UP000297734">
    <property type="component" value="Unassembled WGS sequence"/>
</dbReference>
<evidence type="ECO:0000313" key="1">
    <source>
        <dbReference type="EMBL" id="TFY92914.1"/>
    </source>
</evidence>
<proteinExistence type="predicted"/>
<name>A0A4Z0B3L4_9PSED</name>
<gene>
    <name evidence="1" type="ORF">DYL61_16975</name>
</gene>